<dbReference type="Pfam" id="PF00107">
    <property type="entry name" value="ADH_zinc_N"/>
    <property type="match status" value="1"/>
</dbReference>
<dbReference type="InterPro" id="IPR013154">
    <property type="entry name" value="ADH-like_N"/>
</dbReference>
<accession>A0A841AE72</accession>
<dbReference type="Gene3D" id="3.40.50.720">
    <property type="entry name" value="NAD(P)-binding Rossmann-like Domain"/>
    <property type="match status" value="1"/>
</dbReference>
<dbReference type="CDD" id="cd08249">
    <property type="entry name" value="enoyl_reductase_like"/>
    <property type="match status" value="1"/>
</dbReference>
<dbReference type="SUPFAM" id="SSF51735">
    <property type="entry name" value="NAD(P)-binding Rossmann-fold domains"/>
    <property type="match status" value="1"/>
</dbReference>
<dbReference type="SMART" id="SM00829">
    <property type="entry name" value="PKS_ER"/>
    <property type="match status" value="1"/>
</dbReference>
<dbReference type="AlphaFoldDB" id="A0A841AE72"/>
<protein>
    <submittedName>
        <fullName evidence="2">NADPH:quinone reductase-like Zn-dependent oxidoreductase</fullName>
    </submittedName>
</protein>
<evidence type="ECO:0000259" key="1">
    <source>
        <dbReference type="SMART" id="SM00829"/>
    </source>
</evidence>
<dbReference type="InterPro" id="IPR011032">
    <property type="entry name" value="GroES-like_sf"/>
</dbReference>
<sequence>MTANTAAWIDSPYADLAVRESPYPVAGDTQLVVRTRALAVNPLDAITQSNGRLMYGWLSYPAILGEDVAGDVVAVGRSVTRFQAGDRVLGYAVGMEKGRDHTAEGGFQEFVVIEERLAAALPDAMPFEEAVVLPLAVSTAAAALFQSDQLGLAHPSPGAAQRDETVVVWGGSTSVGSNAIQLARAAGYRVITTASPSNHELMRKLGASDVVDYRDPAAVAKVATAARGSRVVGVVAIAVGSAEPCVAIAAATGARRVALTSPSVSFYDQPRRSGFSVSRISLMARLVGGNIALQVKCVSRGIRARFVWGSTIMHNDVGEMLWTAYLPAALADGSHRAEPQPEIVGNGLVQIQGAIDRMRVGVSARKLVVTLP</sequence>
<dbReference type="PANTHER" id="PTHR45348">
    <property type="entry name" value="HYPOTHETICAL OXIDOREDUCTASE (EUROFUNG)"/>
    <property type="match status" value="1"/>
</dbReference>
<gene>
    <name evidence="2" type="ORF">HD599_000353</name>
</gene>
<reference evidence="2 3" key="1">
    <citation type="submission" date="2020-08" db="EMBL/GenBank/DDBJ databases">
        <title>Sequencing the genomes of 1000 actinobacteria strains.</title>
        <authorList>
            <person name="Klenk H.-P."/>
        </authorList>
    </citation>
    <scope>NUCLEOTIDE SEQUENCE [LARGE SCALE GENOMIC DNA]</scope>
    <source>
        <strain evidence="2 3">DSM 105784</strain>
    </source>
</reference>
<dbReference type="Gene3D" id="3.90.180.10">
    <property type="entry name" value="Medium-chain alcohol dehydrogenases, catalytic domain"/>
    <property type="match status" value="1"/>
</dbReference>
<evidence type="ECO:0000313" key="2">
    <source>
        <dbReference type="EMBL" id="MBB5842030.1"/>
    </source>
</evidence>
<comment type="caution">
    <text evidence="2">The sequence shown here is derived from an EMBL/GenBank/DDBJ whole genome shotgun (WGS) entry which is preliminary data.</text>
</comment>
<dbReference type="GO" id="GO:0016651">
    <property type="term" value="F:oxidoreductase activity, acting on NAD(P)H"/>
    <property type="evidence" value="ECO:0007669"/>
    <property type="project" value="InterPro"/>
</dbReference>
<feature type="domain" description="Enoyl reductase (ER)" evidence="1">
    <location>
        <begin position="11"/>
        <end position="369"/>
    </location>
</feature>
<proteinExistence type="predicted"/>
<keyword evidence="3" id="KW-1185">Reference proteome</keyword>
<dbReference type="InterPro" id="IPR020843">
    <property type="entry name" value="ER"/>
</dbReference>
<dbReference type="EMBL" id="JACHMJ010000001">
    <property type="protein sequence ID" value="MBB5842030.1"/>
    <property type="molecule type" value="Genomic_DNA"/>
</dbReference>
<dbReference type="PANTHER" id="PTHR45348:SF2">
    <property type="entry name" value="ZINC-TYPE ALCOHOL DEHYDROGENASE-LIKE PROTEIN C2E1P3.01"/>
    <property type="match status" value="1"/>
</dbReference>
<dbReference type="InterPro" id="IPR047122">
    <property type="entry name" value="Trans-enoyl_RdTase-like"/>
</dbReference>
<dbReference type="SUPFAM" id="SSF50129">
    <property type="entry name" value="GroES-like"/>
    <property type="match status" value="1"/>
</dbReference>
<dbReference type="RefSeq" id="WP_184233087.1">
    <property type="nucleotide sequence ID" value="NZ_JACHMJ010000001.1"/>
</dbReference>
<dbReference type="InterPro" id="IPR013149">
    <property type="entry name" value="ADH-like_C"/>
</dbReference>
<dbReference type="Proteomes" id="UP000536685">
    <property type="component" value="Unassembled WGS sequence"/>
</dbReference>
<evidence type="ECO:0000313" key="3">
    <source>
        <dbReference type="Proteomes" id="UP000536685"/>
    </source>
</evidence>
<name>A0A841AE72_9MICO</name>
<organism evidence="2 3">
    <name type="scientific">Conyzicola lurida</name>
    <dbReference type="NCBI Taxonomy" id="1172621"/>
    <lineage>
        <taxon>Bacteria</taxon>
        <taxon>Bacillati</taxon>
        <taxon>Actinomycetota</taxon>
        <taxon>Actinomycetes</taxon>
        <taxon>Micrococcales</taxon>
        <taxon>Microbacteriaceae</taxon>
        <taxon>Conyzicola</taxon>
    </lineage>
</organism>
<dbReference type="Pfam" id="PF08240">
    <property type="entry name" value="ADH_N"/>
    <property type="match status" value="1"/>
</dbReference>
<dbReference type="InterPro" id="IPR036291">
    <property type="entry name" value="NAD(P)-bd_dom_sf"/>
</dbReference>